<dbReference type="SUPFAM" id="SSF52833">
    <property type="entry name" value="Thioredoxin-like"/>
    <property type="match status" value="1"/>
</dbReference>
<feature type="compositionally biased region" description="Basic and acidic residues" evidence="2">
    <location>
        <begin position="109"/>
        <end position="119"/>
    </location>
</feature>
<dbReference type="InterPro" id="IPR024253">
    <property type="entry name" value="Phosducin_thioredoxin-like_dom"/>
</dbReference>
<reference evidence="4 5" key="1">
    <citation type="journal article" date="2018" name="Mol. Biol. Evol.">
        <title>Broad Genomic Sampling Reveals a Smut Pathogenic Ancestry of the Fungal Clade Ustilaginomycotina.</title>
        <authorList>
            <person name="Kijpornyongpan T."/>
            <person name="Mondo S.J."/>
            <person name="Barry K."/>
            <person name="Sandor L."/>
            <person name="Lee J."/>
            <person name="Lipzen A."/>
            <person name="Pangilinan J."/>
            <person name="LaButti K."/>
            <person name="Hainaut M."/>
            <person name="Henrissat B."/>
            <person name="Grigoriev I.V."/>
            <person name="Spatafora J.W."/>
            <person name="Aime M.C."/>
        </authorList>
    </citation>
    <scope>NUCLEOTIDE SEQUENCE [LARGE SCALE GENOMIC DNA]</scope>
    <source>
        <strain evidence="4 5">MCA 3882</strain>
    </source>
</reference>
<sequence length="306" mass="34481">MQAQTNPNEDTEFNDALRAHGILPPKPPSRSPSPEPPEASEVRNAQLKQATVADLDEEIDLLADDGKGNDEEEKRLIELRRRRMQDLIKEQKKGKFGRVYPIARQDYTREVTDASKEPADGQSAQEEREEEERQRTKGTSVNEEQPQRKGTGVVCFLYNDALETCRLLSGFLDTLAAKYPATKFVSIVGDKCIPNYPDKNLPTMLIYRNGELHRQIVGLRPEIGLDGMKTKLEDIELLLLAVGVIERSTVPGSSSYEPGLQFKDPKKNPEEGEDQDEDEGFGGNRTKTKPTIRSQEEEDAELDWDL</sequence>
<accession>A0A316V1N1</accession>
<dbReference type="PANTHER" id="PTHR45809:SF3">
    <property type="entry name" value="VIRAL IAP-ASSOCIATED FACTOR HOMOLOG"/>
    <property type="match status" value="1"/>
</dbReference>
<dbReference type="InterPro" id="IPR036249">
    <property type="entry name" value="Thioredoxin-like_sf"/>
</dbReference>
<feature type="compositionally biased region" description="Acidic residues" evidence="2">
    <location>
        <begin position="54"/>
        <end position="63"/>
    </location>
</feature>
<dbReference type="GO" id="GO:0006457">
    <property type="term" value="P:protein folding"/>
    <property type="evidence" value="ECO:0007669"/>
    <property type="project" value="TreeGrafter"/>
</dbReference>
<evidence type="ECO:0000313" key="4">
    <source>
        <dbReference type="EMBL" id="PWN31457.1"/>
    </source>
</evidence>
<dbReference type="RefSeq" id="XP_025351759.1">
    <property type="nucleotide sequence ID" value="XM_025496840.1"/>
</dbReference>
<dbReference type="Proteomes" id="UP000245771">
    <property type="component" value="Unassembled WGS sequence"/>
</dbReference>
<evidence type="ECO:0000256" key="1">
    <source>
        <dbReference type="ARBA" id="ARBA00009686"/>
    </source>
</evidence>
<comment type="similarity">
    <text evidence="1">Belongs to the phosducin family.</text>
</comment>
<evidence type="ECO:0000259" key="3">
    <source>
        <dbReference type="Pfam" id="PF02114"/>
    </source>
</evidence>
<evidence type="ECO:0000313" key="5">
    <source>
        <dbReference type="Proteomes" id="UP000245771"/>
    </source>
</evidence>
<feature type="region of interest" description="Disordered" evidence="2">
    <location>
        <begin position="1"/>
        <end position="72"/>
    </location>
</feature>
<evidence type="ECO:0000256" key="2">
    <source>
        <dbReference type="SAM" id="MobiDB-lite"/>
    </source>
</evidence>
<dbReference type="GeneID" id="37018621"/>
<feature type="domain" description="Phosducin" evidence="3">
    <location>
        <begin position="147"/>
        <end position="230"/>
    </location>
</feature>
<dbReference type="OrthoDB" id="45518at2759"/>
<feature type="compositionally biased region" description="Acidic residues" evidence="2">
    <location>
        <begin position="296"/>
        <end position="306"/>
    </location>
</feature>
<dbReference type="FunCoup" id="A0A316V1N1">
    <property type="interactions" value="352"/>
</dbReference>
<dbReference type="Pfam" id="PF02114">
    <property type="entry name" value="Phosducin"/>
    <property type="match status" value="1"/>
</dbReference>
<protein>
    <submittedName>
        <fullName evidence="4">Thioredoxin-like protein</fullName>
    </submittedName>
</protein>
<organism evidence="4 5">
    <name type="scientific">Meira miltonrushii</name>
    <dbReference type="NCBI Taxonomy" id="1280837"/>
    <lineage>
        <taxon>Eukaryota</taxon>
        <taxon>Fungi</taxon>
        <taxon>Dikarya</taxon>
        <taxon>Basidiomycota</taxon>
        <taxon>Ustilaginomycotina</taxon>
        <taxon>Exobasidiomycetes</taxon>
        <taxon>Exobasidiales</taxon>
        <taxon>Brachybasidiaceae</taxon>
        <taxon>Meira</taxon>
    </lineage>
</organism>
<proteinExistence type="inferred from homology"/>
<feature type="region of interest" description="Disordered" evidence="2">
    <location>
        <begin position="252"/>
        <end position="306"/>
    </location>
</feature>
<dbReference type="GO" id="GO:0005737">
    <property type="term" value="C:cytoplasm"/>
    <property type="evidence" value="ECO:0007669"/>
    <property type="project" value="TreeGrafter"/>
</dbReference>
<dbReference type="AlphaFoldDB" id="A0A316V1N1"/>
<dbReference type="PANTHER" id="PTHR45809">
    <property type="entry name" value="VIRAL IAP-ASSOCIATED FACTOR HOMOLOG"/>
    <property type="match status" value="1"/>
</dbReference>
<dbReference type="STRING" id="1280837.A0A316V1N1"/>
<name>A0A316V1N1_9BASI</name>
<feature type="compositionally biased region" description="Pro residues" evidence="2">
    <location>
        <begin position="24"/>
        <end position="37"/>
    </location>
</feature>
<feature type="compositionally biased region" description="Acidic residues" evidence="2">
    <location>
        <begin position="271"/>
        <end position="280"/>
    </location>
</feature>
<dbReference type="EMBL" id="KZ819608">
    <property type="protein sequence ID" value="PWN31457.1"/>
    <property type="molecule type" value="Genomic_DNA"/>
</dbReference>
<gene>
    <name evidence="4" type="ORF">FA14DRAFT_128226</name>
</gene>
<dbReference type="Gene3D" id="3.40.30.10">
    <property type="entry name" value="Glutaredoxin"/>
    <property type="match status" value="1"/>
</dbReference>
<dbReference type="InterPro" id="IPR051498">
    <property type="entry name" value="Phosducin-like_chap/apop_reg"/>
</dbReference>
<feature type="region of interest" description="Disordered" evidence="2">
    <location>
        <begin position="109"/>
        <end position="145"/>
    </location>
</feature>
<dbReference type="CDD" id="cd02988">
    <property type="entry name" value="Phd_like_VIAF"/>
    <property type="match status" value="1"/>
</dbReference>
<dbReference type="InParanoid" id="A0A316V1N1"/>
<keyword evidence="5" id="KW-1185">Reference proteome</keyword>